<protein>
    <submittedName>
        <fullName evidence="1">Uncharacterized protein</fullName>
    </submittedName>
</protein>
<evidence type="ECO:0000313" key="1">
    <source>
        <dbReference type="EMBL" id="KAK0169518.1"/>
    </source>
</evidence>
<keyword evidence="2" id="KW-1185">Reference proteome</keyword>
<dbReference type="Proteomes" id="UP001168990">
    <property type="component" value="Unassembled WGS sequence"/>
</dbReference>
<feature type="non-terminal residue" evidence="1">
    <location>
        <position position="158"/>
    </location>
</feature>
<accession>A0AA39FHA1</accession>
<dbReference type="AlphaFoldDB" id="A0AA39FHA1"/>
<gene>
    <name evidence="1" type="ORF">PV328_011939</name>
</gene>
<dbReference type="EMBL" id="JAQQBS010000214">
    <property type="protein sequence ID" value="KAK0169518.1"/>
    <property type="molecule type" value="Genomic_DNA"/>
</dbReference>
<proteinExistence type="predicted"/>
<organism evidence="1 2">
    <name type="scientific">Microctonus aethiopoides</name>
    <dbReference type="NCBI Taxonomy" id="144406"/>
    <lineage>
        <taxon>Eukaryota</taxon>
        <taxon>Metazoa</taxon>
        <taxon>Ecdysozoa</taxon>
        <taxon>Arthropoda</taxon>
        <taxon>Hexapoda</taxon>
        <taxon>Insecta</taxon>
        <taxon>Pterygota</taxon>
        <taxon>Neoptera</taxon>
        <taxon>Endopterygota</taxon>
        <taxon>Hymenoptera</taxon>
        <taxon>Apocrita</taxon>
        <taxon>Ichneumonoidea</taxon>
        <taxon>Braconidae</taxon>
        <taxon>Euphorinae</taxon>
        <taxon>Microctonus</taxon>
    </lineage>
</organism>
<name>A0AA39FHA1_9HYME</name>
<evidence type="ECO:0000313" key="2">
    <source>
        <dbReference type="Proteomes" id="UP001168990"/>
    </source>
</evidence>
<comment type="caution">
    <text evidence="1">The sequence shown here is derived from an EMBL/GenBank/DDBJ whole genome shotgun (WGS) entry which is preliminary data.</text>
</comment>
<reference evidence="1" key="1">
    <citation type="journal article" date="2023" name="bioRxiv">
        <title>Scaffold-level genome assemblies of two parasitoid biocontrol wasps reveal the parthenogenesis mechanism and an associated novel virus.</title>
        <authorList>
            <person name="Inwood S."/>
            <person name="Skelly J."/>
            <person name="Guhlin J."/>
            <person name="Harrop T."/>
            <person name="Goldson S."/>
            <person name="Dearden P."/>
        </authorList>
    </citation>
    <scope>NUCLEOTIDE SEQUENCE</scope>
    <source>
        <strain evidence="1">Irish</strain>
        <tissue evidence="1">Whole body</tissue>
    </source>
</reference>
<reference evidence="1" key="2">
    <citation type="submission" date="2023-03" db="EMBL/GenBank/DDBJ databases">
        <authorList>
            <person name="Inwood S.N."/>
            <person name="Skelly J.G."/>
            <person name="Guhlin J."/>
            <person name="Harrop T.W.R."/>
            <person name="Goldson S.G."/>
            <person name="Dearden P.K."/>
        </authorList>
    </citation>
    <scope>NUCLEOTIDE SEQUENCE</scope>
    <source>
        <strain evidence="1">Irish</strain>
        <tissue evidence="1">Whole body</tissue>
    </source>
</reference>
<sequence length="158" mass="18467">MKYREWAMVRRDDLYSILPSNCLYIKTNAEWTQLDNDHDVDHGELLSRSSQPKMPQDSYTFIAFANSSEELWDTAKILGASDKNIEVINQSNQKERPEENPTPQNRAIECNNMIDKNVDITKKQLSLVWTENDLHEKDFSIVPTSYVFIKTCNDSKYR</sequence>